<dbReference type="AlphaFoldDB" id="A0A6A4GEA4"/>
<keyword evidence="2" id="KW-1185">Reference proteome</keyword>
<reference evidence="1" key="1">
    <citation type="journal article" date="2019" name="Environ. Microbiol.">
        <title>Fungal ecological strategies reflected in gene transcription - a case study of two litter decomposers.</title>
        <authorList>
            <person name="Barbi F."/>
            <person name="Kohler A."/>
            <person name="Barry K."/>
            <person name="Baskaran P."/>
            <person name="Daum C."/>
            <person name="Fauchery L."/>
            <person name="Ihrmark K."/>
            <person name="Kuo A."/>
            <person name="LaButti K."/>
            <person name="Lipzen A."/>
            <person name="Morin E."/>
            <person name="Grigoriev I.V."/>
            <person name="Henrissat B."/>
            <person name="Lindahl B."/>
            <person name="Martin F."/>
        </authorList>
    </citation>
    <scope>NUCLEOTIDE SEQUENCE</scope>
    <source>
        <strain evidence="1">JB14</strain>
    </source>
</reference>
<proteinExistence type="predicted"/>
<dbReference type="EMBL" id="ML770287">
    <property type="protein sequence ID" value="KAE9383909.1"/>
    <property type="molecule type" value="Genomic_DNA"/>
</dbReference>
<dbReference type="SUPFAM" id="SSF53098">
    <property type="entry name" value="Ribonuclease H-like"/>
    <property type="match status" value="1"/>
</dbReference>
<name>A0A6A4GEA4_9AGAR</name>
<evidence type="ECO:0000313" key="1">
    <source>
        <dbReference type="EMBL" id="KAE9383909.1"/>
    </source>
</evidence>
<gene>
    <name evidence="1" type="ORF">BT96DRAFT_843140</name>
</gene>
<dbReference type="InterPro" id="IPR012337">
    <property type="entry name" value="RNaseH-like_sf"/>
</dbReference>
<evidence type="ECO:0000313" key="2">
    <source>
        <dbReference type="Proteomes" id="UP000799118"/>
    </source>
</evidence>
<accession>A0A6A4GEA4</accession>
<dbReference type="OrthoDB" id="3252425at2759"/>
<organism evidence="1 2">
    <name type="scientific">Gymnopus androsaceus JB14</name>
    <dbReference type="NCBI Taxonomy" id="1447944"/>
    <lineage>
        <taxon>Eukaryota</taxon>
        <taxon>Fungi</taxon>
        <taxon>Dikarya</taxon>
        <taxon>Basidiomycota</taxon>
        <taxon>Agaricomycotina</taxon>
        <taxon>Agaricomycetes</taxon>
        <taxon>Agaricomycetidae</taxon>
        <taxon>Agaricales</taxon>
        <taxon>Marasmiineae</taxon>
        <taxon>Omphalotaceae</taxon>
        <taxon>Gymnopus</taxon>
    </lineage>
</organism>
<protein>
    <submittedName>
        <fullName evidence="1">Uncharacterized protein</fullName>
    </submittedName>
</protein>
<dbReference type="Proteomes" id="UP000799118">
    <property type="component" value="Unassembled WGS sequence"/>
</dbReference>
<sequence>MGYRLRDSSYRPFNHSPLQAHKISFKIINSTTLLLPQWREHVANTAFKDRVLPRDVATQWNSTYNMLAAFLEMKEPVSQFLDHSSNGMAKFLLDNNEWTAIEGLVSALKILKDATTYFSSNAPIVAAVIPAMDAIDEAFATGIIDQEILSEPIRHMLSTGKKTLNKYYTLTDDSDIYRMAMSMDSLV</sequence>